<evidence type="ECO:0000256" key="2">
    <source>
        <dbReference type="ARBA" id="ARBA00010742"/>
    </source>
</evidence>
<feature type="signal peptide" evidence="4">
    <location>
        <begin position="1"/>
        <end position="35"/>
    </location>
</feature>
<dbReference type="SUPFAM" id="SSF53850">
    <property type="entry name" value="Periplasmic binding protein-like II"/>
    <property type="match status" value="1"/>
</dbReference>
<sequence>MELKQVKKSIVKLMAGAFTALALTSAMVVPSDAYAKDSFKVAWSIYVGWMPWKYAQDHGIIKKWADKYGINIKVVQINDYIESINQYTAGGFDACTMTNMDALTIPAAGGVDSTALIIGDFSNGNDGIVLKGKDKLADIKGQNVNLVELSVSHYLLARALESVGMAEKDVKVVNTSDADIVAAFASPDVTAEVTWNPQLSEVLKAPEAHEVFNSSQIPGEIIDMLVANTKTIRENPNFAKAMVGAWYETMALMSAADEKGTAARAAMGKDSGTDLAGYESQLKSTMMYYTPKSSFEFANSEKLPETMDLVRKFSFDHGLLGESARSVDAIGISFPSGKVMGDKGNVKLRFDASYVGMAADGKL</sequence>
<dbReference type="NCBIfam" id="TIGR03427">
    <property type="entry name" value="ABC_peri_uca"/>
    <property type="match status" value="1"/>
</dbReference>
<feature type="chain" id="PRO_5004171404" evidence="4">
    <location>
        <begin position="36"/>
        <end position="363"/>
    </location>
</feature>
<dbReference type="HOGENOM" id="CLU_028871_3_2_0"/>
<dbReference type="InParanoid" id="Q0EWT4"/>
<proteinExistence type="inferred from homology"/>
<evidence type="ECO:0000256" key="1">
    <source>
        <dbReference type="ARBA" id="ARBA00004418"/>
    </source>
</evidence>
<name>Q0EWT4_9PROT</name>
<dbReference type="Pfam" id="PF09084">
    <property type="entry name" value="NMT1"/>
    <property type="match status" value="1"/>
</dbReference>
<evidence type="ECO:0000256" key="4">
    <source>
        <dbReference type="SAM" id="SignalP"/>
    </source>
</evidence>
<dbReference type="OrthoDB" id="5292144at2"/>
<reference evidence="6 7" key="1">
    <citation type="submission" date="2006-09" db="EMBL/GenBank/DDBJ databases">
        <authorList>
            <person name="Emerson D."/>
            <person name="Ferriera S."/>
            <person name="Johnson J."/>
            <person name="Kravitz S."/>
            <person name="Halpern A."/>
            <person name="Remington K."/>
            <person name="Beeson K."/>
            <person name="Tran B."/>
            <person name="Rogers Y.-H."/>
            <person name="Friedman R."/>
            <person name="Venter J.C."/>
        </authorList>
    </citation>
    <scope>NUCLEOTIDE SEQUENCE [LARGE SCALE GENOMIC DNA]</scope>
    <source>
        <strain evidence="6 7">PV-1</strain>
    </source>
</reference>
<dbReference type="GO" id="GO:0042597">
    <property type="term" value="C:periplasmic space"/>
    <property type="evidence" value="ECO:0007669"/>
    <property type="project" value="UniProtKB-SubCell"/>
</dbReference>
<dbReference type="EMBL" id="AATS01000018">
    <property type="protein sequence ID" value="EAU53705.1"/>
    <property type="molecule type" value="Genomic_DNA"/>
</dbReference>
<keyword evidence="3 4" id="KW-0732">Signal</keyword>
<dbReference type="Proteomes" id="UP000005297">
    <property type="component" value="Unassembled WGS sequence"/>
</dbReference>
<comment type="caution">
    <text evidence="6">The sequence shown here is derived from an EMBL/GenBank/DDBJ whole genome shotgun (WGS) entry which is preliminary data.</text>
</comment>
<gene>
    <name evidence="6" type="ORF">SPV1_06184</name>
</gene>
<dbReference type="RefSeq" id="WP_009851530.1">
    <property type="nucleotide sequence ID" value="NZ_DS022295.1"/>
</dbReference>
<evidence type="ECO:0000259" key="5">
    <source>
        <dbReference type="Pfam" id="PF09084"/>
    </source>
</evidence>
<protein>
    <submittedName>
        <fullName evidence="6">ABC transporter, periplasmic substrate-binding protein</fullName>
    </submittedName>
</protein>
<evidence type="ECO:0000313" key="7">
    <source>
        <dbReference type="Proteomes" id="UP000005297"/>
    </source>
</evidence>
<dbReference type="eggNOG" id="COG0715">
    <property type="taxonomic scope" value="Bacteria"/>
</dbReference>
<dbReference type="InterPro" id="IPR015168">
    <property type="entry name" value="SsuA/THI5"/>
</dbReference>
<dbReference type="PANTHER" id="PTHR30024:SF47">
    <property type="entry name" value="TAURINE-BINDING PERIPLASMIC PROTEIN"/>
    <property type="match status" value="1"/>
</dbReference>
<keyword evidence="7" id="KW-1185">Reference proteome</keyword>
<accession>Q0EWT4</accession>
<dbReference type="STRING" id="314344.AL013_02585"/>
<dbReference type="AlphaFoldDB" id="Q0EWT4"/>
<dbReference type="Gene3D" id="3.40.190.10">
    <property type="entry name" value="Periplasmic binding protein-like II"/>
    <property type="match status" value="2"/>
</dbReference>
<evidence type="ECO:0000256" key="3">
    <source>
        <dbReference type="ARBA" id="ARBA00022729"/>
    </source>
</evidence>
<dbReference type="InterPro" id="IPR017793">
    <property type="entry name" value="ABC_transptr_urea-assoc_sub-bd"/>
</dbReference>
<comment type="subcellular location">
    <subcellularLocation>
        <location evidence="1">Periplasm</location>
    </subcellularLocation>
</comment>
<comment type="similarity">
    <text evidence="2">Belongs to the bacterial solute-binding protein SsuA/TauA family.</text>
</comment>
<evidence type="ECO:0000313" key="6">
    <source>
        <dbReference type="EMBL" id="EAU53705.1"/>
    </source>
</evidence>
<feature type="domain" description="SsuA/THI5-like" evidence="5">
    <location>
        <begin position="69"/>
        <end position="251"/>
    </location>
</feature>
<dbReference type="PANTHER" id="PTHR30024">
    <property type="entry name" value="ALIPHATIC SULFONATES-BINDING PROTEIN-RELATED"/>
    <property type="match status" value="1"/>
</dbReference>
<organism evidence="6 7">
    <name type="scientific">Mariprofundus ferrooxydans PV-1</name>
    <dbReference type="NCBI Taxonomy" id="314345"/>
    <lineage>
        <taxon>Bacteria</taxon>
        <taxon>Pseudomonadati</taxon>
        <taxon>Pseudomonadota</taxon>
        <taxon>Candidatius Mariprofundia</taxon>
        <taxon>Mariprofundales</taxon>
        <taxon>Mariprofundaceae</taxon>
        <taxon>Mariprofundus</taxon>
    </lineage>
</organism>